<protein>
    <submittedName>
        <fullName evidence="1">Uncharacterized protein</fullName>
    </submittedName>
</protein>
<evidence type="ECO:0000313" key="2">
    <source>
        <dbReference type="Proteomes" id="UP001059663"/>
    </source>
</evidence>
<reference evidence="1" key="1">
    <citation type="submission" date="2021-11" db="EMBL/GenBank/DDBJ databases">
        <title>Study of the species diversity of bacterial strains isolated from a unique natural object - Shulgan-Tash cave (Bashkiria).</title>
        <authorList>
            <person name="Sazanova A.L."/>
            <person name="Chirak E.R."/>
            <person name="Safronova V.I."/>
        </authorList>
    </citation>
    <scope>NUCLEOTIDE SEQUENCE</scope>
    <source>
        <strain evidence="1">P1</strain>
    </source>
</reference>
<accession>A0AC61U7K6</accession>
<dbReference type="EMBL" id="CP087977">
    <property type="protein sequence ID" value="UUZ45964.1"/>
    <property type="molecule type" value="Genomic_DNA"/>
</dbReference>
<evidence type="ECO:0000313" key="1">
    <source>
        <dbReference type="EMBL" id="UUZ45964.1"/>
    </source>
</evidence>
<gene>
    <name evidence="1" type="ORF">LP422_08840</name>
</gene>
<dbReference type="Proteomes" id="UP001059663">
    <property type="component" value="Chromosome"/>
</dbReference>
<proteinExistence type="predicted"/>
<sequence>MRPADYLQNVWGTCEIVRVRRHDTTGEQGQPSVAAVRAKDLIRHDTDLPEPMTSVRGDLTTYTWVPSDDTVVEVRVNGWARDSLVVHKPNARPMVWTRSEEIIHSARWAMGV</sequence>
<organism evidence="1 2">
    <name type="scientific">Janibacter limosus</name>
    <dbReference type="NCBI Taxonomy" id="53458"/>
    <lineage>
        <taxon>Bacteria</taxon>
        <taxon>Bacillati</taxon>
        <taxon>Actinomycetota</taxon>
        <taxon>Actinomycetes</taxon>
        <taxon>Micrococcales</taxon>
        <taxon>Intrasporangiaceae</taxon>
        <taxon>Janibacter</taxon>
    </lineage>
</organism>
<name>A0AC61U7K6_9MICO</name>